<dbReference type="PANTHER" id="PTHR42991:SF1">
    <property type="entry name" value="ALDEHYDE DEHYDROGENASE"/>
    <property type="match status" value="1"/>
</dbReference>
<evidence type="ECO:0000256" key="1">
    <source>
        <dbReference type="ARBA" id="ARBA00009986"/>
    </source>
</evidence>
<reference evidence="4" key="1">
    <citation type="submission" date="2021-12" db="EMBL/GenBank/DDBJ databases">
        <title>Discovery of the Pendulisporaceae a myxobacterial family with distinct sporulation behavior and unique specialized metabolism.</title>
        <authorList>
            <person name="Garcia R."/>
            <person name="Popoff A."/>
            <person name="Bader C.D."/>
            <person name="Loehr J."/>
            <person name="Walesch S."/>
            <person name="Walt C."/>
            <person name="Boldt J."/>
            <person name="Bunk B."/>
            <person name="Haeckl F.J.F.P.J."/>
            <person name="Gunesch A.P."/>
            <person name="Birkelbach J."/>
            <person name="Nuebel U."/>
            <person name="Pietschmann T."/>
            <person name="Bach T."/>
            <person name="Mueller R."/>
        </authorList>
    </citation>
    <scope>NUCLEOTIDE SEQUENCE</scope>
    <source>
        <strain evidence="4">MSr11367</strain>
    </source>
</reference>
<dbReference type="InterPro" id="IPR016163">
    <property type="entry name" value="Ald_DH_C"/>
</dbReference>
<dbReference type="PANTHER" id="PTHR42991">
    <property type="entry name" value="ALDEHYDE DEHYDROGENASE"/>
    <property type="match status" value="1"/>
</dbReference>
<organism evidence="4 5">
    <name type="scientific">Pendulispora rubella</name>
    <dbReference type="NCBI Taxonomy" id="2741070"/>
    <lineage>
        <taxon>Bacteria</taxon>
        <taxon>Pseudomonadati</taxon>
        <taxon>Myxococcota</taxon>
        <taxon>Myxococcia</taxon>
        <taxon>Myxococcales</taxon>
        <taxon>Sorangiineae</taxon>
        <taxon>Pendulisporaceae</taxon>
        <taxon>Pendulispora</taxon>
    </lineage>
</organism>
<protein>
    <submittedName>
        <fullName evidence="4">Aldehyde dehydrogenase family protein</fullName>
    </submittedName>
</protein>
<evidence type="ECO:0000313" key="4">
    <source>
        <dbReference type="EMBL" id="WXB10470.1"/>
    </source>
</evidence>
<dbReference type="InterPro" id="IPR016161">
    <property type="entry name" value="Ald_DH/histidinol_DH"/>
</dbReference>
<evidence type="ECO:0000259" key="3">
    <source>
        <dbReference type="Pfam" id="PF00171"/>
    </source>
</evidence>
<evidence type="ECO:0000313" key="5">
    <source>
        <dbReference type="Proteomes" id="UP001374803"/>
    </source>
</evidence>
<dbReference type="InterPro" id="IPR051020">
    <property type="entry name" value="ALDH-related_metabolic_enz"/>
</dbReference>
<dbReference type="RefSeq" id="WP_394840144.1">
    <property type="nucleotide sequence ID" value="NZ_CP089929.1"/>
</dbReference>
<evidence type="ECO:0000256" key="2">
    <source>
        <dbReference type="ARBA" id="ARBA00023002"/>
    </source>
</evidence>
<dbReference type="Pfam" id="PF00171">
    <property type="entry name" value="Aldedh"/>
    <property type="match status" value="1"/>
</dbReference>
<name>A0ABZ2LMS8_9BACT</name>
<dbReference type="InterPro" id="IPR015590">
    <property type="entry name" value="Aldehyde_DH_dom"/>
</dbReference>
<dbReference type="EMBL" id="CP089983">
    <property type="protein sequence ID" value="WXB10470.1"/>
    <property type="molecule type" value="Genomic_DNA"/>
</dbReference>
<dbReference type="Gene3D" id="3.40.309.10">
    <property type="entry name" value="Aldehyde Dehydrogenase, Chain A, domain 2"/>
    <property type="match status" value="1"/>
</dbReference>
<keyword evidence="5" id="KW-1185">Reference proteome</keyword>
<dbReference type="InterPro" id="IPR016162">
    <property type="entry name" value="Ald_DH_N"/>
</dbReference>
<accession>A0ABZ2LMS8</accession>
<dbReference type="Gene3D" id="3.40.605.10">
    <property type="entry name" value="Aldehyde Dehydrogenase, Chain A, domain 1"/>
    <property type="match status" value="1"/>
</dbReference>
<sequence length="468" mass="50832">MSNVISVVQAFDRALIREIPGDDDRALEAKLAAAERALRERNSWLEPHRRGAILQRTASLLEAKQIHFAELIAREGGKPLTDATVEVIRAIDGLRNAAEELRHFGGREIPMGLTGASEGRWAFTTKEPIGVVAAISAFNHPLNLIVHQIAPAIAVGCPVIVKPAVPTPLSCLELVELFREAGLDERWCQAFVTDDNALAERLATDPRVAFLSFIGSARVGWYLRSKLAPGTRCALEHGGAAPVIVDASAKLDRIIEPIVKGGYYHAGQVCVSTQRIFVHTDVLADFVERLAARVKSLRVGDPRLPETEVGPLIHPREADRVASWIHEAVEGGARLIGGGRPSETTLVPSILIEPAADAKVSRLEVFGPVTCVYGFRELDEAIDVANSLPFAFQASVFSTNIGPALRAARRLDASAVMVNDHTAFRTDWMPFAGRRQSGYGIGGIPWSMEAMSQEKMLVLRYDGLGLET</sequence>
<feature type="domain" description="Aldehyde dehydrogenase" evidence="3">
    <location>
        <begin position="4"/>
        <end position="456"/>
    </location>
</feature>
<keyword evidence="2" id="KW-0560">Oxidoreductase</keyword>
<comment type="similarity">
    <text evidence="1">Belongs to the aldehyde dehydrogenase family.</text>
</comment>
<dbReference type="SUPFAM" id="SSF53720">
    <property type="entry name" value="ALDH-like"/>
    <property type="match status" value="1"/>
</dbReference>
<gene>
    <name evidence="4" type="ORF">LVJ94_24985</name>
</gene>
<proteinExistence type="inferred from homology"/>
<dbReference type="Proteomes" id="UP001374803">
    <property type="component" value="Chromosome"/>
</dbReference>